<dbReference type="Proteomes" id="UP000603457">
    <property type="component" value="Unassembled WGS sequence"/>
</dbReference>
<dbReference type="RefSeq" id="WP_190971132.1">
    <property type="nucleotide sequence ID" value="NZ_JACJTB010000076.1"/>
</dbReference>
<dbReference type="EMBL" id="JACJTB010000076">
    <property type="protein sequence ID" value="MBD2598480.1"/>
    <property type="molecule type" value="Genomic_DNA"/>
</dbReference>
<feature type="region of interest" description="Disordered" evidence="2">
    <location>
        <begin position="380"/>
        <end position="456"/>
    </location>
</feature>
<evidence type="ECO:0000313" key="4">
    <source>
        <dbReference type="Proteomes" id="UP000603457"/>
    </source>
</evidence>
<feature type="compositionally biased region" description="Polar residues" evidence="2">
    <location>
        <begin position="380"/>
        <end position="403"/>
    </location>
</feature>
<evidence type="ECO:0000256" key="1">
    <source>
        <dbReference type="SAM" id="Coils"/>
    </source>
</evidence>
<organism evidence="3 4">
    <name type="scientific">Nostoc spongiaeforme FACHB-130</name>
    <dbReference type="NCBI Taxonomy" id="1357510"/>
    <lineage>
        <taxon>Bacteria</taxon>
        <taxon>Bacillati</taxon>
        <taxon>Cyanobacteriota</taxon>
        <taxon>Cyanophyceae</taxon>
        <taxon>Nostocales</taxon>
        <taxon>Nostocaceae</taxon>
        <taxon>Nostoc</taxon>
    </lineage>
</organism>
<feature type="region of interest" description="Disordered" evidence="2">
    <location>
        <begin position="192"/>
        <end position="217"/>
    </location>
</feature>
<name>A0ABR8G5S4_9NOSO</name>
<feature type="compositionally biased region" description="Polar residues" evidence="2">
    <location>
        <begin position="435"/>
        <end position="452"/>
    </location>
</feature>
<reference evidence="3 4" key="1">
    <citation type="journal article" date="2020" name="ISME J.">
        <title>Comparative genomics reveals insights into cyanobacterial evolution and habitat adaptation.</title>
        <authorList>
            <person name="Chen M.Y."/>
            <person name="Teng W.K."/>
            <person name="Zhao L."/>
            <person name="Hu C.X."/>
            <person name="Zhou Y.K."/>
            <person name="Han B.P."/>
            <person name="Song L.R."/>
            <person name="Shu W.S."/>
        </authorList>
    </citation>
    <scope>NUCLEOTIDE SEQUENCE [LARGE SCALE GENOMIC DNA]</scope>
    <source>
        <strain evidence="3 4">FACHB-130</strain>
    </source>
</reference>
<gene>
    <name evidence="3" type="ORF">H6G74_29900</name>
</gene>
<evidence type="ECO:0000256" key="2">
    <source>
        <dbReference type="SAM" id="MobiDB-lite"/>
    </source>
</evidence>
<evidence type="ECO:0000313" key="3">
    <source>
        <dbReference type="EMBL" id="MBD2598480.1"/>
    </source>
</evidence>
<protein>
    <recommendedName>
        <fullName evidence="5">TonB C-terminal domain-containing protein</fullName>
    </recommendedName>
</protein>
<proteinExistence type="predicted"/>
<accession>A0ABR8G5S4</accession>
<keyword evidence="4" id="KW-1185">Reference proteome</keyword>
<sequence>MSYVSLIKNIPEILSQPTGIAALASVGIHGAIALIVPLMPVDPSKPKDAASSKSVGILELSQADQNRLPQTPGTSQFAVQPKLPILSQQQQLALQPQALPPNFGGQTTVLPPLPPSGYPQSVIPSLPTTSNNYRISSLPTRQSIQFPKQNYRFDSGFKAGNQKFTAAIPNFDDKPVIPENSQPLPVDKLPDLPPAQIPPEILNSPTPNPAYSSSVTTANNKVTPQPVQPENNVAVTPSATSGTVINQTPKTGDNTTSTANLPALKPINTPNLPTKAPNQTLIAQVQSYEELRKALQQQYPNSEEKPVIRDTVAVSKAGVEGTVLGILVVDPDGKVLDIKFQDKLLSPALLLKTRQYFNAKSLKGEKTISRYPFNLRFQESSKTAGDGSQQTPSVTTQPATGNQPIIIPADNSSQLKPNPEVTAKPLITPAADNLKPTQSTSITNRNQLSSSPAADRQLIQKLRDVREKRGNSNSEK</sequence>
<evidence type="ECO:0008006" key="5">
    <source>
        <dbReference type="Google" id="ProtNLM"/>
    </source>
</evidence>
<feature type="compositionally biased region" description="Polar residues" evidence="2">
    <location>
        <begin position="203"/>
        <end position="217"/>
    </location>
</feature>
<keyword evidence="1" id="KW-0175">Coiled coil</keyword>
<comment type="caution">
    <text evidence="3">The sequence shown here is derived from an EMBL/GenBank/DDBJ whole genome shotgun (WGS) entry which is preliminary data.</text>
</comment>
<feature type="coiled-coil region" evidence="1">
    <location>
        <begin position="278"/>
        <end position="305"/>
    </location>
</feature>